<evidence type="ECO:0000313" key="19">
    <source>
        <dbReference type="EMBL" id="MQT75052.1"/>
    </source>
</evidence>
<dbReference type="InterPro" id="IPR000531">
    <property type="entry name" value="Beta-barrel_TonB"/>
</dbReference>
<feature type="chain" id="PRO_5036169601" evidence="17">
    <location>
        <begin position="32"/>
        <end position="820"/>
    </location>
</feature>
<keyword evidence="9" id="KW-0406">Ion transport</keyword>
<dbReference type="GO" id="GO:0015344">
    <property type="term" value="F:siderophore uptake transmembrane transporter activity"/>
    <property type="evidence" value="ECO:0007669"/>
    <property type="project" value="TreeGrafter"/>
</dbReference>
<feature type="signal peptide" evidence="17">
    <location>
        <begin position="1"/>
        <end position="31"/>
    </location>
</feature>
<keyword evidence="6 14" id="KW-0812">Transmembrane</keyword>
<dbReference type="GO" id="GO:0009279">
    <property type="term" value="C:cell outer membrane"/>
    <property type="evidence" value="ECO:0007669"/>
    <property type="project" value="UniProtKB-SubCell"/>
</dbReference>
<feature type="domain" description="Secretin/TonB short N-terminal" evidence="18">
    <location>
        <begin position="70"/>
        <end position="121"/>
    </location>
</feature>
<evidence type="ECO:0000313" key="21">
    <source>
        <dbReference type="Proteomes" id="UP000447574"/>
    </source>
</evidence>
<dbReference type="InterPro" id="IPR012910">
    <property type="entry name" value="Plug_dom"/>
</dbReference>
<evidence type="ECO:0000256" key="2">
    <source>
        <dbReference type="ARBA" id="ARBA00009810"/>
    </source>
</evidence>
<dbReference type="InterPro" id="IPR011662">
    <property type="entry name" value="Secretin/TonB_short_N"/>
</dbReference>
<evidence type="ECO:0000256" key="17">
    <source>
        <dbReference type="SAM" id="SignalP"/>
    </source>
</evidence>
<keyword evidence="7 17" id="KW-0732">Signal</keyword>
<keyword evidence="13 14" id="KW-0998">Cell outer membrane</keyword>
<proteinExistence type="inferred from homology"/>
<dbReference type="EMBL" id="WIVV01000028">
    <property type="protein sequence ID" value="MQU42564.1"/>
    <property type="molecule type" value="Genomic_DNA"/>
</dbReference>
<comment type="similarity">
    <text evidence="2 14 16">Belongs to the TonB-dependent receptor family.</text>
</comment>
<dbReference type="PANTHER" id="PTHR32552:SF74">
    <property type="entry name" value="HYDROXAMATE SIDEROPHORE RECEPTOR FHUE"/>
    <property type="match status" value="1"/>
</dbReference>
<evidence type="ECO:0000256" key="5">
    <source>
        <dbReference type="ARBA" id="ARBA00022496"/>
    </source>
</evidence>
<dbReference type="Pfam" id="PF00593">
    <property type="entry name" value="TonB_dep_Rec_b-barrel"/>
    <property type="match status" value="1"/>
</dbReference>
<keyword evidence="3 14" id="KW-0813">Transport</keyword>
<dbReference type="SUPFAM" id="SSF56935">
    <property type="entry name" value="Porins"/>
    <property type="match status" value="1"/>
</dbReference>
<evidence type="ECO:0000256" key="7">
    <source>
        <dbReference type="ARBA" id="ARBA00022729"/>
    </source>
</evidence>
<comment type="subcellular location">
    <subcellularLocation>
        <location evidence="1 14">Cell outer membrane</location>
        <topology evidence="1 14">Multi-pass membrane protein</topology>
    </subcellularLocation>
</comment>
<gene>
    <name evidence="20" type="ORF">GHO28_08565</name>
    <name evidence="19" type="ORF">GHO37_12150</name>
</gene>
<dbReference type="Proteomes" id="UP000447574">
    <property type="component" value="Unassembled WGS sequence"/>
</dbReference>
<dbReference type="FunFam" id="2.170.130.10:FF:000010">
    <property type="entry name" value="Ferripyoverdine receptor"/>
    <property type="match status" value="1"/>
</dbReference>
<evidence type="ECO:0000256" key="1">
    <source>
        <dbReference type="ARBA" id="ARBA00004571"/>
    </source>
</evidence>
<evidence type="ECO:0000256" key="10">
    <source>
        <dbReference type="ARBA" id="ARBA00023077"/>
    </source>
</evidence>
<evidence type="ECO:0000256" key="15">
    <source>
        <dbReference type="PROSITE-ProRule" id="PRU10144"/>
    </source>
</evidence>
<keyword evidence="5" id="KW-0410">Iron transport</keyword>
<evidence type="ECO:0000256" key="14">
    <source>
        <dbReference type="PROSITE-ProRule" id="PRU01360"/>
    </source>
</evidence>
<evidence type="ECO:0000313" key="22">
    <source>
        <dbReference type="Proteomes" id="UP000466863"/>
    </source>
</evidence>
<protein>
    <submittedName>
        <fullName evidence="19">TonB-dependent siderophore receptor</fullName>
    </submittedName>
</protein>
<dbReference type="PROSITE" id="PS01156">
    <property type="entry name" value="TONB_DEPENDENT_REC_2"/>
    <property type="match status" value="1"/>
</dbReference>
<evidence type="ECO:0000313" key="20">
    <source>
        <dbReference type="EMBL" id="MQU42564.1"/>
    </source>
</evidence>
<dbReference type="AlphaFoldDB" id="A0A6A7ZH51"/>
<dbReference type="GO" id="GO:0038023">
    <property type="term" value="F:signaling receptor activity"/>
    <property type="evidence" value="ECO:0007669"/>
    <property type="project" value="InterPro"/>
</dbReference>
<keyword evidence="10 16" id="KW-0798">TonB box</keyword>
<dbReference type="Gene3D" id="2.40.170.20">
    <property type="entry name" value="TonB-dependent receptor, beta-barrel domain"/>
    <property type="match status" value="1"/>
</dbReference>
<evidence type="ECO:0000256" key="3">
    <source>
        <dbReference type="ARBA" id="ARBA00022448"/>
    </source>
</evidence>
<dbReference type="Pfam" id="PF07715">
    <property type="entry name" value="Plug"/>
    <property type="match status" value="1"/>
</dbReference>
<dbReference type="PANTHER" id="PTHR32552">
    <property type="entry name" value="FERRICHROME IRON RECEPTOR-RELATED"/>
    <property type="match status" value="1"/>
</dbReference>
<dbReference type="Proteomes" id="UP000466863">
    <property type="component" value="Unassembled WGS sequence"/>
</dbReference>
<accession>A0A6A7ZH51</accession>
<dbReference type="RefSeq" id="WP_048388383.1">
    <property type="nucleotide sequence ID" value="NZ_JBQEGV010000108.1"/>
</dbReference>
<evidence type="ECO:0000256" key="9">
    <source>
        <dbReference type="ARBA" id="ARBA00023065"/>
    </source>
</evidence>
<dbReference type="InterPro" id="IPR039426">
    <property type="entry name" value="TonB-dep_rcpt-like"/>
</dbReference>
<dbReference type="Pfam" id="PF07660">
    <property type="entry name" value="STN"/>
    <property type="match status" value="1"/>
</dbReference>
<feature type="short sequence motif" description="TonB C-terminal box" evidence="15">
    <location>
        <begin position="803"/>
        <end position="820"/>
    </location>
</feature>
<dbReference type="CDD" id="cd01347">
    <property type="entry name" value="ligand_gated_channel"/>
    <property type="match status" value="1"/>
</dbReference>
<keyword evidence="4 14" id="KW-1134">Transmembrane beta strand</keyword>
<dbReference type="InterPro" id="IPR036942">
    <property type="entry name" value="Beta-barrel_TonB_sf"/>
</dbReference>
<dbReference type="InterPro" id="IPR010917">
    <property type="entry name" value="TonB_rcpt_CS"/>
</dbReference>
<organism evidence="19 21">
    <name type="scientific">Pseudomonas helleri</name>
    <dbReference type="NCBI Taxonomy" id="1608996"/>
    <lineage>
        <taxon>Bacteria</taxon>
        <taxon>Pseudomonadati</taxon>
        <taxon>Pseudomonadota</taxon>
        <taxon>Gammaproteobacteria</taxon>
        <taxon>Pseudomonadales</taxon>
        <taxon>Pseudomonadaceae</taxon>
        <taxon>Pseudomonas</taxon>
    </lineage>
</organism>
<dbReference type="EMBL" id="WIWF01000038">
    <property type="protein sequence ID" value="MQT75052.1"/>
    <property type="molecule type" value="Genomic_DNA"/>
</dbReference>
<name>A0A6A7ZH51_9PSED</name>
<evidence type="ECO:0000256" key="11">
    <source>
        <dbReference type="ARBA" id="ARBA00023136"/>
    </source>
</evidence>
<evidence type="ECO:0000256" key="13">
    <source>
        <dbReference type="ARBA" id="ARBA00023237"/>
    </source>
</evidence>
<evidence type="ECO:0000256" key="6">
    <source>
        <dbReference type="ARBA" id="ARBA00022692"/>
    </source>
</evidence>
<evidence type="ECO:0000256" key="12">
    <source>
        <dbReference type="ARBA" id="ARBA00023170"/>
    </source>
</evidence>
<dbReference type="GO" id="GO:0015891">
    <property type="term" value="P:siderophore transport"/>
    <property type="evidence" value="ECO:0007669"/>
    <property type="project" value="InterPro"/>
</dbReference>
<keyword evidence="12 19" id="KW-0675">Receptor</keyword>
<keyword evidence="8" id="KW-0408">Iron</keyword>
<dbReference type="PROSITE" id="PS52016">
    <property type="entry name" value="TONB_DEPENDENT_REC_3"/>
    <property type="match status" value="1"/>
</dbReference>
<dbReference type="SMART" id="SM00965">
    <property type="entry name" value="STN"/>
    <property type="match status" value="1"/>
</dbReference>
<evidence type="ECO:0000256" key="4">
    <source>
        <dbReference type="ARBA" id="ARBA00022452"/>
    </source>
</evidence>
<dbReference type="Gene3D" id="2.170.130.10">
    <property type="entry name" value="TonB-dependent receptor, plug domain"/>
    <property type="match status" value="1"/>
</dbReference>
<dbReference type="NCBIfam" id="TIGR01783">
    <property type="entry name" value="TonB-siderophor"/>
    <property type="match status" value="1"/>
</dbReference>
<evidence type="ECO:0000256" key="16">
    <source>
        <dbReference type="RuleBase" id="RU003357"/>
    </source>
</evidence>
<evidence type="ECO:0000259" key="18">
    <source>
        <dbReference type="SMART" id="SM00965"/>
    </source>
</evidence>
<sequence>MSAAVQPLFLPARSRLAIALQAVLLGSAALAAAQPFSMTVAASVSAQRSFDVPASTLEDALNRFALQANISLPYDPALVQNKQVPALKGRFEVPQALQQLLKGSGLTATEGANGVWTLYPLTSGSADGKLQLQATSVTGVALGGTTEGSNSYTTGETSTATKLPLSLRETPQSVTVITRQQMTDQGLGSIAQVMEQTPGITVMHDDSERYNFYSRGFTLDNFQYDGVPTSDFTTNTNGLGMRDMAIYDRVEVVRGSTGLMSGVGSPSGAVNLVRKRPTKDFQGYVSGSGGSWDRYRSELDLSGPLTENGAVRGRVVAAHEDGRSFIDRYSSIKDVFYGIAEADLTDDTTLYAGIDYQKINSNGSSFGQLPLYYSDGSRTHFKRSVNPAAKWAYADSKSTKYFAGVEQRFDNDWLLKVEASHWKGSTDQLQGNIVGWGPFPDKTTGKAQFMSGTKTFEINTDTLDAYATGPFEFLGRSHELVLGANVSNRRNDYLAENADDLTINYQNWNNDAPRPGPAQLSQGLKQRYKTKESALYGALRLKPTDDLSVILGARVVDYDRKGTMTYNAAQTIPTLDDSKKTGKPIPYAGIVYDLSANHSVYASYTEIFTPQSYFDRNDKVLAPMTGKSYEAGLKSEYFDGALNTSFAVFMIKQNNYAEYDGVRDNGEDAYKAIDGTKTKGFEAEISGEVARGWQLLAGYTYAQPRDKDGKRINSNHPEQLFKLATRYQLDGDLKDLTVGGNLSWQGSTYSELDSSIKADAKEGSFAVVGLMARYDISQNLSATVNLNNVFDREYLSGYGLYSTYYYGDPRNLMLGMKYSF</sequence>
<dbReference type="InterPro" id="IPR010105">
    <property type="entry name" value="TonB_sidphr_rcpt"/>
</dbReference>
<comment type="caution">
    <text evidence="19">The sequence shown here is derived from an EMBL/GenBank/DDBJ whole genome shotgun (WGS) entry which is preliminary data.</text>
</comment>
<dbReference type="InterPro" id="IPR037066">
    <property type="entry name" value="Plug_dom_sf"/>
</dbReference>
<dbReference type="Gene3D" id="3.55.50.30">
    <property type="match status" value="1"/>
</dbReference>
<evidence type="ECO:0000256" key="8">
    <source>
        <dbReference type="ARBA" id="ARBA00023004"/>
    </source>
</evidence>
<keyword evidence="11 14" id="KW-0472">Membrane</keyword>
<reference evidence="21 22" key="1">
    <citation type="submission" date="2019-10" db="EMBL/GenBank/DDBJ databases">
        <title>Evaluation of single-gene subtyping targets for Pseudomonas.</title>
        <authorList>
            <person name="Reichler S.J."/>
            <person name="Orsi R.H."/>
            <person name="Wiedmann M."/>
            <person name="Martin N.H."/>
            <person name="Murphy S.I."/>
        </authorList>
    </citation>
    <scope>NUCLEOTIDE SEQUENCE [LARGE SCALE GENOMIC DNA]</scope>
    <source>
        <strain evidence="20 22">FSL R10-1876</strain>
        <strain evidence="19 21">FSL R10-2932</strain>
    </source>
</reference>